<evidence type="ECO:0000256" key="1">
    <source>
        <dbReference type="SAM" id="MobiDB-lite"/>
    </source>
</evidence>
<comment type="caution">
    <text evidence="3">The sequence shown here is derived from an EMBL/GenBank/DDBJ whole genome shotgun (WGS) entry which is preliminary data.</text>
</comment>
<dbReference type="Pfam" id="PF01656">
    <property type="entry name" value="CbiA"/>
    <property type="match status" value="1"/>
</dbReference>
<evidence type="ECO:0000259" key="2">
    <source>
        <dbReference type="Pfam" id="PF01656"/>
    </source>
</evidence>
<evidence type="ECO:0000313" key="3">
    <source>
        <dbReference type="EMBL" id="GEO39700.1"/>
    </source>
</evidence>
<gene>
    <name evidence="3" type="ORF">SAE02_38480</name>
</gene>
<feature type="region of interest" description="Disordered" evidence="1">
    <location>
        <begin position="1"/>
        <end position="29"/>
    </location>
</feature>
<name>A0A512DU02_9PROT</name>
<dbReference type="Proteomes" id="UP000321523">
    <property type="component" value="Unassembled WGS sequence"/>
</dbReference>
<accession>A0A512DU02</accession>
<reference evidence="3 4" key="1">
    <citation type="submission" date="2019-07" db="EMBL/GenBank/DDBJ databases">
        <title>Whole genome shotgun sequence of Skermanella aerolata NBRC 106429.</title>
        <authorList>
            <person name="Hosoyama A."/>
            <person name="Uohara A."/>
            <person name="Ohji S."/>
            <person name="Ichikawa N."/>
        </authorList>
    </citation>
    <scope>NUCLEOTIDE SEQUENCE [LARGE SCALE GENOMIC DNA]</scope>
    <source>
        <strain evidence="3 4">NBRC 106429</strain>
    </source>
</reference>
<dbReference type="PANTHER" id="PTHR13696">
    <property type="entry name" value="P-LOOP CONTAINING NUCLEOSIDE TRIPHOSPHATE HYDROLASE"/>
    <property type="match status" value="1"/>
</dbReference>
<dbReference type="OrthoDB" id="7331108at2"/>
<proteinExistence type="predicted"/>
<sequence>MSGTDVGTKRRSRKKPTTPKAAQGPEEANSEILLETAIADVPRCKTVLVNGPKGGLGKTTLVRNLAVAAARSGLRVALADLDPQQTLLKWWSRRPEGLAEVALWAAEPSDSRELLDIISRQSFDVLIIDTPPGLEKYPEDVQRLIEASDLLLIPCGPSSDESESVVPWMEFVGRFGKPSAFVLTRVDRRSSTVREVKLELNAVGRLCPIEIPQSEDIKRASKIGIGVQEIAKAFGAAEIEGVWAFVRNELGLRQE</sequence>
<organism evidence="3 4">
    <name type="scientific">Skermanella aerolata</name>
    <dbReference type="NCBI Taxonomy" id="393310"/>
    <lineage>
        <taxon>Bacteria</taxon>
        <taxon>Pseudomonadati</taxon>
        <taxon>Pseudomonadota</taxon>
        <taxon>Alphaproteobacteria</taxon>
        <taxon>Rhodospirillales</taxon>
        <taxon>Azospirillaceae</taxon>
        <taxon>Skermanella</taxon>
    </lineage>
</organism>
<dbReference type="PANTHER" id="PTHR13696:SF96">
    <property type="entry name" value="COBQ_COBB_MIND_PARA NUCLEOTIDE BINDING DOMAIN-CONTAINING PROTEIN"/>
    <property type="match status" value="1"/>
</dbReference>
<dbReference type="CDD" id="cd02042">
    <property type="entry name" value="ParAB_family"/>
    <property type="match status" value="1"/>
</dbReference>
<evidence type="ECO:0000313" key="4">
    <source>
        <dbReference type="Proteomes" id="UP000321523"/>
    </source>
</evidence>
<feature type="domain" description="CobQ/CobB/MinD/ParA nucleotide binding" evidence="2">
    <location>
        <begin position="48"/>
        <end position="222"/>
    </location>
</feature>
<dbReference type="Gene3D" id="3.40.50.300">
    <property type="entry name" value="P-loop containing nucleotide triphosphate hydrolases"/>
    <property type="match status" value="1"/>
</dbReference>
<dbReference type="SUPFAM" id="SSF52540">
    <property type="entry name" value="P-loop containing nucleoside triphosphate hydrolases"/>
    <property type="match status" value="1"/>
</dbReference>
<dbReference type="InterPro" id="IPR002586">
    <property type="entry name" value="CobQ/CobB/MinD/ParA_Nub-bd_dom"/>
</dbReference>
<dbReference type="RefSeq" id="WP_052831325.1">
    <property type="nucleotide sequence ID" value="NZ_BJYZ01000018.1"/>
</dbReference>
<dbReference type="InterPro" id="IPR050678">
    <property type="entry name" value="DNA_Partitioning_ATPase"/>
</dbReference>
<dbReference type="AlphaFoldDB" id="A0A512DU02"/>
<dbReference type="InterPro" id="IPR027417">
    <property type="entry name" value="P-loop_NTPase"/>
</dbReference>
<keyword evidence="4" id="KW-1185">Reference proteome</keyword>
<dbReference type="EMBL" id="BJYZ01000018">
    <property type="protein sequence ID" value="GEO39700.1"/>
    <property type="molecule type" value="Genomic_DNA"/>
</dbReference>
<protein>
    <recommendedName>
        <fullName evidence="2">CobQ/CobB/MinD/ParA nucleotide binding domain-containing protein</fullName>
    </recommendedName>
</protein>